<dbReference type="PANTHER" id="PTHR11537">
    <property type="entry name" value="VOLTAGE-GATED POTASSIUM CHANNEL"/>
    <property type="match status" value="1"/>
</dbReference>
<feature type="transmembrane region" description="Helical" evidence="8">
    <location>
        <begin position="147"/>
        <end position="166"/>
    </location>
</feature>
<evidence type="ECO:0000256" key="5">
    <source>
        <dbReference type="ARBA" id="ARBA00023065"/>
    </source>
</evidence>
<dbReference type="EMBL" id="JYIZ01000046">
    <property type="protein sequence ID" value="KJL40525.1"/>
    <property type="molecule type" value="Genomic_DNA"/>
</dbReference>
<evidence type="ECO:0000313" key="11">
    <source>
        <dbReference type="Proteomes" id="UP000033956"/>
    </source>
</evidence>
<protein>
    <submittedName>
        <fullName evidence="10">PH-gated potassium channel KcsA</fullName>
    </submittedName>
</protein>
<keyword evidence="2" id="KW-0813">Transport</keyword>
<dbReference type="InterPro" id="IPR028325">
    <property type="entry name" value="VG_K_chnl"/>
</dbReference>
<organism evidence="10 11">
    <name type="scientific">Microbacterium terrae</name>
    <dbReference type="NCBI Taxonomy" id="69369"/>
    <lineage>
        <taxon>Bacteria</taxon>
        <taxon>Bacillati</taxon>
        <taxon>Actinomycetota</taxon>
        <taxon>Actinomycetes</taxon>
        <taxon>Micrococcales</taxon>
        <taxon>Microbacteriaceae</taxon>
        <taxon>Microbacterium</taxon>
    </lineage>
</organism>
<feature type="transmembrane region" description="Helical" evidence="8">
    <location>
        <begin position="116"/>
        <end position="135"/>
    </location>
</feature>
<feature type="transmembrane region" description="Helical" evidence="8">
    <location>
        <begin position="178"/>
        <end position="203"/>
    </location>
</feature>
<evidence type="ECO:0000256" key="1">
    <source>
        <dbReference type="ARBA" id="ARBA00004141"/>
    </source>
</evidence>
<comment type="subcellular location">
    <subcellularLocation>
        <location evidence="1">Membrane</location>
        <topology evidence="1">Multi-pass membrane protein</topology>
    </subcellularLocation>
</comment>
<reference evidence="10 11" key="1">
    <citation type="submission" date="2015-02" db="EMBL/GenBank/DDBJ databases">
        <title>Draft genome sequences of ten Microbacterium spp. with emphasis on heavy metal contaminated environments.</title>
        <authorList>
            <person name="Corretto E."/>
        </authorList>
    </citation>
    <scope>NUCLEOTIDE SEQUENCE [LARGE SCALE GENOMIC DNA]</scope>
    <source>
        <strain evidence="10 11">DSM 12510</strain>
    </source>
</reference>
<keyword evidence="11" id="KW-1185">Reference proteome</keyword>
<name>A0A0M2H946_9MICO</name>
<evidence type="ECO:0000256" key="3">
    <source>
        <dbReference type="ARBA" id="ARBA00022692"/>
    </source>
</evidence>
<sequence>MIRTVDDNTWRRYSGVPLMVASLAYLVAYSWRVIGDVTGPIRPVLTIVIAVTWAMFIVDYVVRLLLARERSVWFRHHLPALAFALVPVLRLVRLLRFLTDLPGIKPTAGGALRSRILVYGVGASAILIYIASLAVLEAERHAPGADITTFGIALWWACVTVTTTGYGDYVPVTDAGQWVGVGLMFGGVALAGVITATLASWVAERAIHGQPDAHPATHGDVRALQEEVARLTALLDRPQTDPPASPPAAP</sequence>
<evidence type="ECO:0000256" key="6">
    <source>
        <dbReference type="ARBA" id="ARBA00023136"/>
    </source>
</evidence>
<evidence type="ECO:0000256" key="8">
    <source>
        <dbReference type="SAM" id="Phobius"/>
    </source>
</evidence>
<keyword evidence="7 10" id="KW-0407">Ion channel</keyword>
<keyword evidence="6 8" id="KW-0472">Membrane</keyword>
<dbReference type="GO" id="GO:0005249">
    <property type="term" value="F:voltage-gated potassium channel activity"/>
    <property type="evidence" value="ECO:0007669"/>
    <property type="project" value="InterPro"/>
</dbReference>
<dbReference type="AlphaFoldDB" id="A0A0M2H946"/>
<comment type="caution">
    <text evidence="10">The sequence shown here is derived from an EMBL/GenBank/DDBJ whole genome shotgun (WGS) entry which is preliminary data.</text>
</comment>
<feature type="transmembrane region" description="Helical" evidence="8">
    <location>
        <begin position="12"/>
        <end position="31"/>
    </location>
</feature>
<evidence type="ECO:0000259" key="9">
    <source>
        <dbReference type="Pfam" id="PF07885"/>
    </source>
</evidence>
<accession>A0A0M2H946</accession>
<dbReference type="PANTHER" id="PTHR11537:SF254">
    <property type="entry name" value="POTASSIUM VOLTAGE-GATED CHANNEL PROTEIN SHAB"/>
    <property type="match status" value="1"/>
</dbReference>
<dbReference type="STRING" id="92835.RS81_01609"/>
<feature type="domain" description="Potassium channel" evidence="9">
    <location>
        <begin position="136"/>
        <end position="203"/>
    </location>
</feature>
<proteinExistence type="predicted"/>
<dbReference type="GO" id="GO:0001508">
    <property type="term" value="P:action potential"/>
    <property type="evidence" value="ECO:0007669"/>
    <property type="project" value="TreeGrafter"/>
</dbReference>
<dbReference type="Gene3D" id="1.20.5.110">
    <property type="match status" value="1"/>
</dbReference>
<evidence type="ECO:0000256" key="2">
    <source>
        <dbReference type="ARBA" id="ARBA00022448"/>
    </source>
</evidence>
<evidence type="ECO:0000313" key="10">
    <source>
        <dbReference type="EMBL" id="KJL40525.1"/>
    </source>
</evidence>
<gene>
    <name evidence="10" type="primary">kcsA_1</name>
    <name evidence="10" type="ORF">RS81_01609</name>
</gene>
<dbReference type="GO" id="GO:0008076">
    <property type="term" value="C:voltage-gated potassium channel complex"/>
    <property type="evidence" value="ECO:0007669"/>
    <property type="project" value="InterPro"/>
</dbReference>
<dbReference type="Proteomes" id="UP000033956">
    <property type="component" value="Unassembled WGS sequence"/>
</dbReference>
<feature type="transmembrane region" description="Helical" evidence="8">
    <location>
        <begin position="78"/>
        <end position="96"/>
    </location>
</feature>
<keyword evidence="4 8" id="KW-1133">Transmembrane helix</keyword>
<dbReference type="Gene3D" id="1.10.287.70">
    <property type="match status" value="1"/>
</dbReference>
<dbReference type="InterPro" id="IPR013099">
    <property type="entry name" value="K_chnl_dom"/>
</dbReference>
<feature type="transmembrane region" description="Helical" evidence="8">
    <location>
        <begin position="43"/>
        <end position="66"/>
    </location>
</feature>
<dbReference type="Pfam" id="PF07885">
    <property type="entry name" value="Ion_trans_2"/>
    <property type="match status" value="1"/>
</dbReference>
<dbReference type="SUPFAM" id="SSF81324">
    <property type="entry name" value="Voltage-gated potassium channels"/>
    <property type="match status" value="1"/>
</dbReference>
<keyword evidence="5" id="KW-0406">Ion transport</keyword>
<evidence type="ECO:0000256" key="4">
    <source>
        <dbReference type="ARBA" id="ARBA00022989"/>
    </source>
</evidence>
<evidence type="ECO:0000256" key="7">
    <source>
        <dbReference type="ARBA" id="ARBA00023303"/>
    </source>
</evidence>
<keyword evidence="3 8" id="KW-0812">Transmembrane</keyword>